<dbReference type="EMBL" id="BK015587">
    <property type="protein sequence ID" value="DAE14577.1"/>
    <property type="molecule type" value="Genomic_DNA"/>
</dbReference>
<name>A0A8S5Q6X3_9CAUD</name>
<proteinExistence type="predicted"/>
<evidence type="ECO:0000313" key="1">
    <source>
        <dbReference type="EMBL" id="DAE14577.1"/>
    </source>
</evidence>
<reference evidence="1" key="1">
    <citation type="journal article" date="2021" name="Proc. Natl. Acad. Sci. U.S.A.">
        <title>A Catalog of Tens of Thousands of Viruses from Human Metagenomes Reveals Hidden Associations with Chronic Diseases.</title>
        <authorList>
            <person name="Tisza M.J."/>
            <person name="Buck C.B."/>
        </authorList>
    </citation>
    <scope>NUCLEOTIDE SEQUENCE</scope>
    <source>
        <strain evidence="1">Ctrzs15</strain>
    </source>
</reference>
<organism evidence="1">
    <name type="scientific">Siphoviridae sp. ctrzs15</name>
    <dbReference type="NCBI Taxonomy" id="2825691"/>
    <lineage>
        <taxon>Viruses</taxon>
        <taxon>Duplodnaviria</taxon>
        <taxon>Heunggongvirae</taxon>
        <taxon>Uroviricota</taxon>
        <taxon>Caudoviricetes</taxon>
    </lineage>
</organism>
<protein>
    <submittedName>
        <fullName evidence="1">Uncharacterized protein</fullName>
    </submittedName>
</protein>
<sequence>MIVLGTSFQDIYCQSRLLKIDKKLSLLPKPMYYSLNFRWLRYAISMFEYDIKPQAKLQEYTPFWEQDYYFVGDGNEKEFLADYPTMYRPIHSGDNLRGKTIYFNTAILKENWQNQPITNSIYYDTYLNIQVQGTDISYNINASTYKNEGDICLYNEQIDEVIEVLYDGKQNKWLKSSYTFDNDYDYIVSFGSYKYADATVDKNMIPTYYSMLISYTPFTFDRYIGIRENSNNATYNMINISDYTMFLNFDGIHFTFNNAPSNLSDIFISLYNEGNFAYDLTEREITILAEAMVIPFVEQYKNNATLDKALIYGGSMKSHSPANLLDKHIASAEDQRNYVQSLISEYTYKTEYYTQDSFKPLGTFWARRNGR</sequence>
<accession>A0A8S5Q6X3</accession>